<dbReference type="InterPro" id="IPR001138">
    <property type="entry name" value="Zn2Cys6_DnaBD"/>
</dbReference>
<feature type="compositionally biased region" description="Basic and acidic residues" evidence="3">
    <location>
        <begin position="239"/>
        <end position="292"/>
    </location>
</feature>
<dbReference type="GO" id="GO:0003677">
    <property type="term" value="F:DNA binding"/>
    <property type="evidence" value="ECO:0007669"/>
    <property type="project" value="InterPro"/>
</dbReference>
<dbReference type="Proteomes" id="UP000006757">
    <property type="component" value="Unassembled WGS sequence"/>
</dbReference>
<feature type="compositionally biased region" description="Pro residues" evidence="3">
    <location>
        <begin position="358"/>
        <end position="368"/>
    </location>
</feature>
<feature type="compositionally biased region" description="Low complexity" evidence="3">
    <location>
        <begin position="32"/>
        <end position="52"/>
    </location>
</feature>
<evidence type="ECO:0000256" key="2">
    <source>
        <dbReference type="ARBA" id="ARBA00023242"/>
    </source>
</evidence>
<dbReference type="SMART" id="SM00066">
    <property type="entry name" value="GAL4"/>
    <property type="match status" value="1"/>
</dbReference>
<proteinExistence type="predicted"/>
<dbReference type="GO" id="GO:0006351">
    <property type="term" value="P:DNA-templated transcription"/>
    <property type="evidence" value="ECO:0007669"/>
    <property type="project" value="InterPro"/>
</dbReference>
<dbReference type="PROSITE" id="PS00463">
    <property type="entry name" value="ZN2_CY6_FUNGAL_1"/>
    <property type="match status" value="1"/>
</dbReference>
<gene>
    <name evidence="5" type="ORF">A1Q2_00864</name>
</gene>
<feature type="compositionally biased region" description="Basic and acidic residues" evidence="3">
    <location>
        <begin position="215"/>
        <end position="229"/>
    </location>
</feature>
<keyword evidence="6" id="KW-1185">Reference proteome</keyword>
<dbReference type="FunCoup" id="K1VKW7">
    <property type="interactions" value="133"/>
</dbReference>
<dbReference type="AlphaFoldDB" id="K1VKW7"/>
<dbReference type="PANTHER" id="PTHR31668:SF10">
    <property type="entry name" value="ZN(II)2CYS6 TRANSCRIPTION FACTOR (EUROFUNG)"/>
    <property type="match status" value="1"/>
</dbReference>
<dbReference type="PROSITE" id="PS50048">
    <property type="entry name" value="ZN2_CY6_FUNGAL_2"/>
    <property type="match status" value="1"/>
</dbReference>
<protein>
    <recommendedName>
        <fullName evidence="4">Zn(2)-C6 fungal-type domain-containing protein</fullName>
    </recommendedName>
</protein>
<feature type="region of interest" description="Disordered" evidence="3">
    <location>
        <begin position="1"/>
        <end position="123"/>
    </location>
</feature>
<feature type="compositionally biased region" description="Pro residues" evidence="3">
    <location>
        <begin position="18"/>
        <end position="31"/>
    </location>
</feature>
<dbReference type="STRING" id="1220162.K1VKW7"/>
<dbReference type="Pfam" id="PF04082">
    <property type="entry name" value="Fungal_trans"/>
    <property type="match status" value="1"/>
</dbReference>
<dbReference type="EMBL" id="AMBO01000189">
    <property type="protein sequence ID" value="EKD04810.1"/>
    <property type="molecule type" value="Genomic_DNA"/>
</dbReference>
<dbReference type="OrthoDB" id="2123952at2759"/>
<evidence type="ECO:0000313" key="5">
    <source>
        <dbReference type="EMBL" id="EKD04810.1"/>
    </source>
</evidence>
<dbReference type="SMART" id="SM00906">
    <property type="entry name" value="Fungal_trans"/>
    <property type="match status" value="1"/>
</dbReference>
<feature type="compositionally biased region" description="Low complexity" evidence="3">
    <location>
        <begin position="303"/>
        <end position="322"/>
    </location>
</feature>
<dbReference type="PANTHER" id="PTHR31668">
    <property type="entry name" value="GLUCOSE TRANSPORT TRANSCRIPTION REGULATOR RGT1-RELATED-RELATED"/>
    <property type="match status" value="1"/>
</dbReference>
<dbReference type="GO" id="GO:0005634">
    <property type="term" value="C:nucleus"/>
    <property type="evidence" value="ECO:0007669"/>
    <property type="project" value="TreeGrafter"/>
</dbReference>
<feature type="compositionally biased region" description="Low complexity" evidence="3">
    <location>
        <begin position="78"/>
        <end position="90"/>
    </location>
</feature>
<dbReference type="HOGENOM" id="CLU_304864_0_0_1"/>
<evidence type="ECO:0000259" key="4">
    <source>
        <dbReference type="PROSITE" id="PS50048"/>
    </source>
</evidence>
<organism evidence="5 6">
    <name type="scientific">Trichosporon asahii var. asahii (strain CBS 8904)</name>
    <name type="common">Yeast</name>
    <dbReference type="NCBI Taxonomy" id="1220162"/>
    <lineage>
        <taxon>Eukaryota</taxon>
        <taxon>Fungi</taxon>
        <taxon>Dikarya</taxon>
        <taxon>Basidiomycota</taxon>
        <taxon>Agaricomycotina</taxon>
        <taxon>Tremellomycetes</taxon>
        <taxon>Trichosporonales</taxon>
        <taxon>Trichosporonaceae</taxon>
        <taxon>Trichosporon</taxon>
    </lineage>
</organism>
<sequence>MTTTPKPGSSGGSVSRLDPPPPPTPPVPPFPSSSSRQSGPSGQSGPSSSERQPSPPRRPAPQPVQSGSQGSQSGGAGPSSSSSAPASRPSLSNLLNTSADQDTSLRPKRSRKDRPCDHCRRSKRSCFIAVRGQACANCARSGRECSFVAPPLIRHPKEGDQSPLNPPDALQSPHTRSPHQSQQSQQSHQSVGHQSASSSLQSGSSSSLGLNGLSRDGHSRESLGRDILRDTPVGPPGSRDLHEREREARELELRHRDAERGREKDRERDREVREREHREREREQRERRDYFHPGHGSHGSLGGHSAHGYMHSSHSLGSPRSSAGDSRHGPSPMVSPQLNFYPPASARSHSRDAHAAPGPGPGPGPAAPPRDGRTGADGWIGDRSLSFTAARPQVPGASVLSFLDSLDDAAIGAPKVGFSRGCGADEQDGDGYSSLDMDVTDEEESHYLGSGAVAQLASVTLGSLGGRLQGPSEEQTLEYRQVADPRYPAYFLKNPSKVYGHSNAAYLAEKTYAEVARQISHGDPNMPEKLIQHFLTRTLPYLPIVNRARFEASLHGWKDGGTFPAALLVGIFAHSAVYEPSLAKHYKDLWSTVLHMVDNEYRQARLQTIQLEILCFSGWPVHWAGGNHIGICRAIGAAQLIGLHRDCSRWKLPRWERSLRKRLWWVLYLHDKWNAYTYGRPVNIPMSGAIPPVTFEDDDSATPEGRAEFAVFIASTRLAVVLESLMPLLLERQGVCRALSDRTVMRHAATELESVYRDLPSDLIFDRNSRYPPRPGVRALQLSHIGLEILICRLGLDQDEFTTLGSLIQSSRHALRIVDSLIAFLEVLTDADYHAPWNPWSPAQTTNAAALLLRQALKIHQYEAKPADSRERDRDEHDRVRAIAEIVDALARLIVLVQGHHARGWEVAGSSIGKIAGLVRSNIASSVPGIQSAQVLLDKTPGLGAGEWPNDPALGDQDILAVFEWLHSDMGAVF</sequence>
<feature type="compositionally biased region" description="Pro residues" evidence="3">
    <location>
        <begin position="53"/>
        <end position="62"/>
    </location>
</feature>
<evidence type="ECO:0000256" key="1">
    <source>
        <dbReference type="ARBA" id="ARBA00022723"/>
    </source>
</evidence>
<dbReference type="InterPro" id="IPR036864">
    <property type="entry name" value="Zn2-C6_fun-type_DNA-bd_sf"/>
</dbReference>
<name>K1VKW7_TRIAC</name>
<dbReference type="GO" id="GO:0000981">
    <property type="term" value="F:DNA-binding transcription factor activity, RNA polymerase II-specific"/>
    <property type="evidence" value="ECO:0007669"/>
    <property type="project" value="InterPro"/>
</dbReference>
<dbReference type="InterPro" id="IPR007219">
    <property type="entry name" value="XnlR_reg_dom"/>
</dbReference>
<dbReference type="CDD" id="cd00067">
    <property type="entry name" value="GAL4"/>
    <property type="match status" value="1"/>
</dbReference>
<dbReference type="CDD" id="cd12148">
    <property type="entry name" value="fungal_TF_MHR"/>
    <property type="match status" value="1"/>
</dbReference>
<dbReference type="InParanoid" id="K1VKW7"/>
<feature type="domain" description="Zn(2)-C6 fungal-type" evidence="4">
    <location>
        <begin position="115"/>
        <end position="147"/>
    </location>
</feature>
<dbReference type="InterPro" id="IPR050797">
    <property type="entry name" value="Carb_Metab_Trans_Reg"/>
</dbReference>
<evidence type="ECO:0000256" key="3">
    <source>
        <dbReference type="SAM" id="MobiDB-lite"/>
    </source>
</evidence>
<dbReference type="GO" id="GO:0001080">
    <property type="term" value="P:nitrogen catabolite activation of transcription from RNA polymerase II promoter"/>
    <property type="evidence" value="ECO:0007669"/>
    <property type="project" value="TreeGrafter"/>
</dbReference>
<keyword evidence="2" id="KW-0539">Nucleus</keyword>
<reference evidence="5 6" key="1">
    <citation type="journal article" date="2012" name="Eukaryot. Cell">
        <title>Genome sequence of the Trichosporon asahii environmental strain CBS 8904.</title>
        <authorList>
            <person name="Yang R.Y."/>
            <person name="Li H.T."/>
            <person name="Zhu H."/>
            <person name="Zhou G.P."/>
            <person name="Wang M."/>
            <person name="Wang L."/>
        </authorList>
    </citation>
    <scope>NUCLEOTIDE SEQUENCE [LARGE SCALE GENOMIC DNA]</scope>
    <source>
        <strain evidence="5 6">CBS 8904</strain>
    </source>
</reference>
<dbReference type="eggNOG" id="ENOG502QW96">
    <property type="taxonomic scope" value="Eukaryota"/>
</dbReference>
<evidence type="ECO:0000313" key="6">
    <source>
        <dbReference type="Proteomes" id="UP000006757"/>
    </source>
</evidence>
<comment type="caution">
    <text evidence="5">The sequence shown here is derived from an EMBL/GenBank/DDBJ whole genome shotgun (WGS) entry which is preliminary data.</text>
</comment>
<keyword evidence="1" id="KW-0479">Metal-binding</keyword>
<dbReference type="SUPFAM" id="SSF57701">
    <property type="entry name" value="Zn2/Cys6 DNA-binding domain"/>
    <property type="match status" value="1"/>
</dbReference>
<dbReference type="OMA" id="QACANCA"/>
<accession>K1VKW7</accession>
<dbReference type="GO" id="GO:0008270">
    <property type="term" value="F:zinc ion binding"/>
    <property type="evidence" value="ECO:0007669"/>
    <property type="project" value="InterPro"/>
</dbReference>
<feature type="compositionally biased region" description="Low complexity" evidence="3">
    <location>
        <begin position="171"/>
        <end position="214"/>
    </location>
</feature>
<feature type="compositionally biased region" description="Polar residues" evidence="3">
    <location>
        <begin position="91"/>
        <end position="104"/>
    </location>
</feature>
<feature type="region of interest" description="Disordered" evidence="3">
    <location>
        <begin position="153"/>
        <end position="380"/>
    </location>
</feature>